<evidence type="ECO:0000313" key="3">
    <source>
        <dbReference type="Proteomes" id="UP001445076"/>
    </source>
</evidence>
<name>A0AAW0VUN7_CHEQU</name>
<accession>A0AAW0VUN7</accession>
<dbReference type="InterPro" id="IPR004875">
    <property type="entry name" value="DDE_SF_endonuclease_dom"/>
</dbReference>
<dbReference type="GO" id="GO:0003676">
    <property type="term" value="F:nucleic acid binding"/>
    <property type="evidence" value="ECO:0007669"/>
    <property type="project" value="InterPro"/>
</dbReference>
<sequence>MQCGEKRSADTEAAAKFVDEFAKVSDEKLSPEQMRQHCTPRRTLTTENAESRTGYRALKDRVAVLGCSNATGMHNCKLLVIGKSLRPRAFKGTTQFPVIYHANKKGWITEITLN</sequence>
<gene>
    <name evidence="2" type="ORF">OTU49_013456</name>
</gene>
<organism evidence="2 3">
    <name type="scientific">Cherax quadricarinatus</name>
    <name type="common">Australian red claw crayfish</name>
    <dbReference type="NCBI Taxonomy" id="27406"/>
    <lineage>
        <taxon>Eukaryota</taxon>
        <taxon>Metazoa</taxon>
        <taxon>Ecdysozoa</taxon>
        <taxon>Arthropoda</taxon>
        <taxon>Crustacea</taxon>
        <taxon>Multicrustacea</taxon>
        <taxon>Malacostraca</taxon>
        <taxon>Eumalacostraca</taxon>
        <taxon>Eucarida</taxon>
        <taxon>Decapoda</taxon>
        <taxon>Pleocyemata</taxon>
        <taxon>Astacidea</taxon>
        <taxon>Parastacoidea</taxon>
        <taxon>Parastacidae</taxon>
        <taxon>Cherax</taxon>
    </lineage>
</organism>
<protein>
    <recommendedName>
        <fullName evidence="1">DDE-1 domain-containing protein</fullName>
    </recommendedName>
</protein>
<evidence type="ECO:0000313" key="2">
    <source>
        <dbReference type="EMBL" id="KAK8720290.1"/>
    </source>
</evidence>
<dbReference type="EMBL" id="JARKIK010000611">
    <property type="protein sequence ID" value="KAK8720290.1"/>
    <property type="molecule type" value="Genomic_DNA"/>
</dbReference>
<dbReference type="Pfam" id="PF03184">
    <property type="entry name" value="DDE_1"/>
    <property type="match status" value="1"/>
</dbReference>
<reference evidence="2 3" key="1">
    <citation type="journal article" date="2024" name="BMC Genomics">
        <title>Genome assembly of redclaw crayfish (Cherax quadricarinatus) provides insights into its immune adaptation and hypoxia tolerance.</title>
        <authorList>
            <person name="Liu Z."/>
            <person name="Zheng J."/>
            <person name="Li H."/>
            <person name="Fang K."/>
            <person name="Wang S."/>
            <person name="He J."/>
            <person name="Zhou D."/>
            <person name="Weng S."/>
            <person name="Chi M."/>
            <person name="Gu Z."/>
            <person name="He J."/>
            <person name="Li F."/>
            <person name="Wang M."/>
        </authorList>
    </citation>
    <scope>NUCLEOTIDE SEQUENCE [LARGE SCALE GENOMIC DNA]</scope>
    <source>
        <strain evidence="2">ZL_2023a</strain>
    </source>
</reference>
<dbReference type="AlphaFoldDB" id="A0AAW0VUN7"/>
<evidence type="ECO:0000259" key="1">
    <source>
        <dbReference type="Pfam" id="PF03184"/>
    </source>
</evidence>
<dbReference type="Proteomes" id="UP001445076">
    <property type="component" value="Unassembled WGS sequence"/>
</dbReference>
<feature type="domain" description="DDE-1" evidence="1">
    <location>
        <begin position="59"/>
        <end position="112"/>
    </location>
</feature>
<proteinExistence type="predicted"/>
<keyword evidence="3" id="KW-1185">Reference proteome</keyword>
<comment type="caution">
    <text evidence="2">The sequence shown here is derived from an EMBL/GenBank/DDBJ whole genome shotgun (WGS) entry which is preliminary data.</text>
</comment>